<protein>
    <recommendedName>
        <fullName evidence="2">Ada DNA repair metal-binding domain-containing protein</fullName>
    </recommendedName>
</protein>
<keyword evidence="4" id="KW-1185">Reference proteome</keyword>
<name>A0ABS9KKQ6_9BACT</name>
<evidence type="ECO:0000259" key="2">
    <source>
        <dbReference type="Pfam" id="PF02805"/>
    </source>
</evidence>
<dbReference type="InterPro" id="IPR004026">
    <property type="entry name" value="Ada_DNA_repair_Zn-bd"/>
</dbReference>
<evidence type="ECO:0000256" key="1">
    <source>
        <dbReference type="ARBA" id="ARBA00023159"/>
    </source>
</evidence>
<gene>
    <name evidence="3" type="ORF">LZZ85_01380</name>
</gene>
<dbReference type="InterPro" id="IPR035451">
    <property type="entry name" value="Ada-like_dom_sf"/>
</dbReference>
<reference evidence="3" key="1">
    <citation type="submission" date="2022-01" db="EMBL/GenBank/DDBJ databases">
        <authorList>
            <person name="Jo J.-H."/>
            <person name="Im W.-T."/>
        </authorList>
    </citation>
    <scope>NUCLEOTIDE SEQUENCE</scope>
    <source>
        <strain evidence="3">NA20</strain>
    </source>
</reference>
<dbReference type="Pfam" id="PF02805">
    <property type="entry name" value="Ada_Zn_binding"/>
    <property type="match status" value="1"/>
</dbReference>
<dbReference type="EMBL" id="JAKLTR010000001">
    <property type="protein sequence ID" value="MCG2612903.1"/>
    <property type="molecule type" value="Genomic_DNA"/>
</dbReference>
<keyword evidence="1" id="KW-0010">Activator</keyword>
<accession>A0ABS9KKQ6</accession>
<comment type="caution">
    <text evidence="3">The sequence shown here is derived from an EMBL/GenBank/DDBJ whole genome shotgun (WGS) entry which is preliminary data.</text>
</comment>
<feature type="domain" description="Ada DNA repair metal-binding" evidence="2">
    <location>
        <begin position="2"/>
        <end position="26"/>
    </location>
</feature>
<sequence length="41" mass="4792">MKPENRVFFSSEDEAIAMGYRCCKNCWRPQKNKPGRNTGEL</sequence>
<dbReference type="Proteomes" id="UP001165367">
    <property type="component" value="Unassembled WGS sequence"/>
</dbReference>
<dbReference type="SUPFAM" id="SSF57884">
    <property type="entry name" value="Ada DNA repair protein, N-terminal domain (N-Ada 10)"/>
    <property type="match status" value="1"/>
</dbReference>
<evidence type="ECO:0000313" key="3">
    <source>
        <dbReference type="EMBL" id="MCG2612903.1"/>
    </source>
</evidence>
<evidence type="ECO:0000313" key="4">
    <source>
        <dbReference type="Proteomes" id="UP001165367"/>
    </source>
</evidence>
<proteinExistence type="predicted"/>
<dbReference type="Gene3D" id="3.40.10.10">
    <property type="entry name" value="DNA Methylphosphotriester Repair Domain"/>
    <property type="match status" value="1"/>
</dbReference>
<organism evidence="3 4">
    <name type="scientific">Terrimonas ginsenosidimutans</name>
    <dbReference type="NCBI Taxonomy" id="2908004"/>
    <lineage>
        <taxon>Bacteria</taxon>
        <taxon>Pseudomonadati</taxon>
        <taxon>Bacteroidota</taxon>
        <taxon>Chitinophagia</taxon>
        <taxon>Chitinophagales</taxon>
        <taxon>Chitinophagaceae</taxon>
        <taxon>Terrimonas</taxon>
    </lineage>
</organism>